<evidence type="ECO:0000313" key="3">
    <source>
        <dbReference type="EMBL" id="TQM35189.1"/>
    </source>
</evidence>
<feature type="transmembrane region" description="Helical" evidence="1">
    <location>
        <begin position="53"/>
        <end position="75"/>
    </location>
</feature>
<accession>A0A543FMU2</accession>
<keyword evidence="1" id="KW-1133">Transmembrane helix</keyword>
<feature type="transmembrane region" description="Helical" evidence="1">
    <location>
        <begin position="81"/>
        <end position="105"/>
    </location>
</feature>
<proteinExistence type="predicted"/>
<dbReference type="InterPro" id="IPR058581">
    <property type="entry name" value="TM_HPP"/>
</dbReference>
<dbReference type="AlphaFoldDB" id="A0A543FMU2"/>
<evidence type="ECO:0000256" key="1">
    <source>
        <dbReference type="SAM" id="Phobius"/>
    </source>
</evidence>
<comment type="caution">
    <text evidence="3">The sequence shown here is derived from an EMBL/GenBank/DDBJ whole genome shotgun (WGS) entry which is preliminary data.</text>
</comment>
<feature type="transmembrane region" description="Helical" evidence="1">
    <location>
        <begin position="126"/>
        <end position="145"/>
    </location>
</feature>
<feature type="domain" description="HPP transmembrane region" evidence="2">
    <location>
        <begin position="7"/>
        <end position="143"/>
    </location>
</feature>
<sequence>MRWLLATAVAAGAGVVAVAGTLLDAGPGPAAPLAATLALVVATPAAPAARPRVVLAGYALSTLGGALASGALGLATTPAPWWHAAAAIALGAGLAVALMAGFDALHPPAAAAGCVVALQPVLHSPVALVVLAGGAAVAGAVAVRARHRQPDPVSRRGPR</sequence>
<dbReference type="Proteomes" id="UP000319818">
    <property type="component" value="Unassembled WGS sequence"/>
</dbReference>
<name>A0A543FMU2_9PSEU</name>
<dbReference type="EMBL" id="VFPH01000003">
    <property type="protein sequence ID" value="TQM35189.1"/>
    <property type="molecule type" value="Genomic_DNA"/>
</dbReference>
<evidence type="ECO:0000313" key="4">
    <source>
        <dbReference type="Proteomes" id="UP000319818"/>
    </source>
</evidence>
<dbReference type="RefSeq" id="WP_142106566.1">
    <property type="nucleotide sequence ID" value="NZ_VFPH01000003.1"/>
</dbReference>
<keyword evidence="4" id="KW-1185">Reference proteome</keyword>
<protein>
    <submittedName>
        <fullName evidence="3">CBS domain-containing membrane protein</fullName>
    </submittedName>
</protein>
<reference evidence="3 4" key="1">
    <citation type="submission" date="2019-06" db="EMBL/GenBank/DDBJ databases">
        <title>Sequencing the genomes of 1000 actinobacteria strains.</title>
        <authorList>
            <person name="Klenk H.-P."/>
        </authorList>
    </citation>
    <scope>NUCLEOTIDE SEQUENCE [LARGE SCALE GENOMIC DNA]</scope>
    <source>
        <strain evidence="3 4">DSM 45511</strain>
    </source>
</reference>
<keyword evidence="1" id="KW-0472">Membrane</keyword>
<keyword evidence="1" id="KW-0812">Transmembrane</keyword>
<evidence type="ECO:0000259" key="2">
    <source>
        <dbReference type="Pfam" id="PF04982"/>
    </source>
</evidence>
<dbReference type="Pfam" id="PF04982">
    <property type="entry name" value="TM_HPP"/>
    <property type="match status" value="1"/>
</dbReference>
<organism evidence="3 4">
    <name type="scientific">Pseudonocardia cypriaca</name>
    <dbReference type="NCBI Taxonomy" id="882449"/>
    <lineage>
        <taxon>Bacteria</taxon>
        <taxon>Bacillati</taxon>
        <taxon>Actinomycetota</taxon>
        <taxon>Actinomycetes</taxon>
        <taxon>Pseudonocardiales</taxon>
        <taxon>Pseudonocardiaceae</taxon>
        <taxon>Pseudonocardia</taxon>
    </lineage>
</organism>
<gene>
    <name evidence="3" type="ORF">FB388_6617</name>
</gene>